<dbReference type="InterPro" id="IPR000073">
    <property type="entry name" value="AB_hydrolase_1"/>
</dbReference>
<dbReference type="PANTHER" id="PTHR43798">
    <property type="entry name" value="MONOACYLGLYCEROL LIPASE"/>
    <property type="match status" value="1"/>
</dbReference>
<keyword evidence="3" id="KW-1185">Reference proteome</keyword>
<dbReference type="Pfam" id="PF00561">
    <property type="entry name" value="Abhydrolase_1"/>
    <property type="match status" value="1"/>
</dbReference>
<evidence type="ECO:0000313" key="3">
    <source>
        <dbReference type="Proteomes" id="UP000018733"/>
    </source>
</evidence>
<accession>V8QN93</accession>
<dbReference type="EMBL" id="AYXT01000012">
    <property type="protein sequence ID" value="ETF01107.1"/>
    <property type="molecule type" value="Genomic_DNA"/>
</dbReference>
<comment type="caution">
    <text evidence="2">The sequence shown here is derived from an EMBL/GenBank/DDBJ whole genome shotgun (WGS) entry which is preliminary data.</text>
</comment>
<gene>
    <name evidence="2" type="ORF">W822_17670</name>
</gene>
<dbReference type="InterPro" id="IPR029058">
    <property type="entry name" value="AB_hydrolase_fold"/>
</dbReference>
<sequence length="281" mass="31048">MTQAMNETQATQTTITTHEISTEQGRLFAQSWDWEPSVGPARVPIILIHDSLGCVPLWRQFPENLLRLTGQPVIAYDRLGFGRSDPHPGVLSADFIAQEIEQIFPQVLDALQIGDFIACGHSVGGAMAVEAAARYADRCKALITMGAQVFVEEHTLNGIRQAKIDFADPENLSRLDKYHGQKSRWVVDAWTDTWLSQAFSTWHARDQLPGVQCPILAIHGDSDPYGSTEHARVIAGNTGTADILSGIGHVPYREDEQRTLNSIQTFLIRCGLTEAVTQEQS</sequence>
<dbReference type="eggNOG" id="COG2267">
    <property type="taxonomic scope" value="Bacteria"/>
</dbReference>
<dbReference type="Gene3D" id="3.40.50.1820">
    <property type="entry name" value="alpha/beta hydrolase"/>
    <property type="match status" value="1"/>
</dbReference>
<dbReference type="PATRIC" id="fig|1424334.3.peg.3553"/>
<protein>
    <submittedName>
        <fullName evidence="2">Alpha/beta hydrolase</fullName>
    </submittedName>
</protein>
<dbReference type="InterPro" id="IPR050266">
    <property type="entry name" value="AB_hydrolase_sf"/>
</dbReference>
<feature type="domain" description="AB hydrolase-1" evidence="1">
    <location>
        <begin position="44"/>
        <end position="155"/>
    </location>
</feature>
<dbReference type="OrthoDB" id="135231at2"/>
<evidence type="ECO:0000313" key="2">
    <source>
        <dbReference type="EMBL" id="ETF01107.1"/>
    </source>
</evidence>
<dbReference type="HOGENOM" id="CLU_020336_26_0_4"/>
<proteinExistence type="predicted"/>
<reference evidence="2 3" key="1">
    <citation type="journal article" date="2014" name="Genome Announc.">
        <title>Draft Genome Sequence of Advenella kashmirensis Strain W13003, a Polycyclic Aromatic Hydrocarbon-Degrading Bacterium.</title>
        <authorList>
            <person name="Wang X."/>
            <person name="Jin D."/>
            <person name="Zhou L."/>
            <person name="Wu L."/>
            <person name="An W."/>
            <person name="Zhao L."/>
        </authorList>
    </citation>
    <scope>NUCLEOTIDE SEQUENCE [LARGE SCALE GENOMIC DNA]</scope>
    <source>
        <strain evidence="2 3">W13003</strain>
    </source>
</reference>
<dbReference type="PRINTS" id="PR00111">
    <property type="entry name" value="ABHYDROLASE"/>
</dbReference>
<dbReference type="Proteomes" id="UP000018733">
    <property type="component" value="Unassembled WGS sequence"/>
</dbReference>
<dbReference type="AlphaFoldDB" id="V8QN93"/>
<name>V8QN93_9BURK</name>
<dbReference type="PANTHER" id="PTHR43798:SF33">
    <property type="entry name" value="HYDROLASE, PUTATIVE (AFU_ORTHOLOGUE AFUA_2G14860)-RELATED"/>
    <property type="match status" value="1"/>
</dbReference>
<keyword evidence="2" id="KW-0378">Hydrolase</keyword>
<dbReference type="SUPFAM" id="SSF53474">
    <property type="entry name" value="alpha/beta-Hydrolases"/>
    <property type="match status" value="1"/>
</dbReference>
<organism evidence="2 3">
    <name type="scientific">Advenella kashmirensis W13003</name>
    <dbReference type="NCBI Taxonomy" id="1424334"/>
    <lineage>
        <taxon>Bacteria</taxon>
        <taxon>Pseudomonadati</taxon>
        <taxon>Pseudomonadota</taxon>
        <taxon>Betaproteobacteria</taxon>
        <taxon>Burkholderiales</taxon>
        <taxon>Alcaligenaceae</taxon>
    </lineage>
</organism>
<dbReference type="GO" id="GO:0016020">
    <property type="term" value="C:membrane"/>
    <property type="evidence" value="ECO:0007669"/>
    <property type="project" value="TreeGrafter"/>
</dbReference>
<evidence type="ECO:0000259" key="1">
    <source>
        <dbReference type="Pfam" id="PF00561"/>
    </source>
</evidence>
<dbReference type="GO" id="GO:0016787">
    <property type="term" value="F:hydrolase activity"/>
    <property type="evidence" value="ECO:0007669"/>
    <property type="project" value="UniProtKB-KW"/>
</dbReference>
<dbReference type="STRING" id="1424334.W822_17670"/>